<feature type="compositionally biased region" description="Basic and acidic residues" evidence="1">
    <location>
        <begin position="1"/>
        <end position="15"/>
    </location>
</feature>
<evidence type="ECO:0000256" key="1">
    <source>
        <dbReference type="SAM" id="MobiDB-lite"/>
    </source>
</evidence>
<evidence type="ECO:0000313" key="3">
    <source>
        <dbReference type="Proteomes" id="UP000515518"/>
    </source>
</evidence>
<sequence length="66" mass="7098">MSKTNARELQKRAEQQVKNTGVSMATSAAPISANSRTEKPPRTAAMTAPRHGPTTAIEIGRLPQRV</sequence>
<organism evidence="2 3">
    <name type="scientific">Rhizobium leguminosarum bv. viciae</name>
    <dbReference type="NCBI Taxonomy" id="387"/>
    <lineage>
        <taxon>Bacteria</taxon>
        <taxon>Pseudomonadati</taxon>
        <taxon>Pseudomonadota</taxon>
        <taxon>Alphaproteobacteria</taxon>
        <taxon>Hyphomicrobiales</taxon>
        <taxon>Rhizobiaceae</taxon>
        <taxon>Rhizobium/Agrobacterium group</taxon>
        <taxon>Rhizobium</taxon>
    </lineage>
</organism>
<name>A0A7G6RH26_RHILV</name>
<reference evidence="3" key="1">
    <citation type="journal article" date="2020" name="Mol. Plant Microbe">
        <title>Rhizobial microsymbionts of the narrowly endemic Oxytropis species growing in Kamchatka are characterized by significant genetic diversity and possess a set of genes that are associated with T3SS and T6SS secretion systems and can affect the development of symbiosis.</title>
        <authorList>
            <person name="Safronova V."/>
            <person name="Guro P."/>
            <person name="Sazanova A."/>
            <person name="Kuznetsova I."/>
            <person name="Belimov A."/>
            <person name="Yakubov V."/>
            <person name="Chirak E."/>
            <person name="Afonin A."/>
            <person name="Gogolev Y."/>
            <person name="Andronov E."/>
            <person name="Tikhonovich I."/>
        </authorList>
    </citation>
    <scope>NUCLEOTIDE SEQUENCE [LARGE SCALE GENOMIC DNA]</scope>
    <source>
        <strain evidence="3">RCAM0610</strain>
    </source>
</reference>
<dbReference type="Proteomes" id="UP000515518">
    <property type="component" value="Chromosome"/>
</dbReference>
<protein>
    <submittedName>
        <fullName evidence="2">Uncharacterized protein</fullName>
    </submittedName>
</protein>
<evidence type="ECO:0000313" key="2">
    <source>
        <dbReference type="EMBL" id="QND41558.1"/>
    </source>
</evidence>
<feature type="region of interest" description="Disordered" evidence="1">
    <location>
        <begin position="1"/>
        <end position="54"/>
    </location>
</feature>
<dbReference type="EMBL" id="CP050549">
    <property type="protein sequence ID" value="QND41558.1"/>
    <property type="molecule type" value="Genomic_DNA"/>
</dbReference>
<dbReference type="AlphaFoldDB" id="A0A7G6RH26"/>
<proteinExistence type="predicted"/>
<gene>
    <name evidence="2" type="ORF">HB770_15720</name>
</gene>
<feature type="compositionally biased region" description="Polar residues" evidence="1">
    <location>
        <begin position="16"/>
        <end position="26"/>
    </location>
</feature>
<accession>A0A7G6RH26</accession>